<evidence type="ECO:0000313" key="1">
    <source>
        <dbReference type="EMBL" id="KAJ9113781.1"/>
    </source>
</evidence>
<protein>
    <submittedName>
        <fullName evidence="1">Uncharacterized protein</fullName>
    </submittedName>
</protein>
<sequence length="451" mass="49636">MPGHRDAKPLHGEVFWKCIAEQDPHTHTLRLSSNNLKNLTTLAALPKWLPHIRALDLSDNPELQKIGMLDVLSTLSCLTSSKENGVKLGLYNLRELKLTGTRIRRDAEADNRLPSYLRDILARFPNLTMLDEQLVPRTTFPVGVDYPIKAIPASEMQQIKAQPFVWPFDVKGNLVETPALGTFATTFLAKFFAAFDSDRTALLPVYAPQATLSYNMSSVQPRRKTRETSVVPSRTSFDTWSDANRNLVRIGKNRRTATLIVSDAQSLSEWLMKGVPGTRHPLDDPTRWMYDVLPLDAVAGVGRIMLTIHGEFYEAGKQMSRSFSRNIILSEAQPGTPAAAAGWPGIILSDTISVRPLCDISNFTKSLAVAGAQIVPRHAGPAPSGVPADIAAHTELSPEQMLVVTQVQASTNLVTHTAIECAKTGGFNLELSLSKFQELQGQIPPELFRQG</sequence>
<reference evidence="1" key="1">
    <citation type="submission" date="2023-04" db="EMBL/GenBank/DDBJ databases">
        <title>Draft Genome sequencing of Naganishia species isolated from polar environments using Oxford Nanopore Technology.</title>
        <authorList>
            <person name="Leo P."/>
            <person name="Venkateswaran K."/>
        </authorList>
    </citation>
    <scope>NUCLEOTIDE SEQUENCE</scope>
    <source>
        <strain evidence="1">MNA-CCFEE 5262</strain>
    </source>
</reference>
<comment type="caution">
    <text evidence="1">The sequence shown here is derived from an EMBL/GenBank/DDBJ whole genome shotgun (WGS) entry which is preliminary data.</text>
</comment>
<dbReference type="EMBL" id="JASBWS010000011">
    <property type="protein sequence ID" value="KAJ9113781.1"/>
    <property type="molecule type" value="Genomic_DNA"/>
</dbReference>
<evidence type="ECO:0000313" key="2">
    <source>
        <dbReference type="Proteomes" id="UP001230649"/>
    </source>
</evidence>
<gene>
    <name evidence="1" type="ORF">QFC20_001808</name>
</gene>
<organism evidence="1 2">
    <name type="scientific">Naganishia adeliensis</name>
    <dbReference type="NCBI Taxonomy" id="92952"/>
    <lineage>
        <taxon>Eukaryota</taxon>
        <taxon>Fungi</taxon>
        <taxon>Dikarya</taxon>
        <taxon>Basidiomycota</taxon>
        <taxon>Agaricomycotina</taxon>
        <taxon>Tremellomycetes</taxon>
        <taxon>Filobasidiales</taxon>
        <taxon>Filobasidiaceae</taxon>
        <taxon>Naganishia</taxon>
    </lineage>
</organism>
<dbReference type="Proteomes" id="UP001230649">
    <property type="component" value="Unassembled WGS sequence"/>
</dbReference>
<keyword evidence="2" id="KW-1185">Reference proteome</keyword>
<name>A0ACC2WQU7_9TREE</name>
<accession>A0ACC2WQU7</accession>
<proteinExistence type="predicted"/>